<sequence>MQWGMLLAGTVAVGLSACGGRAERTEPSVCETPSNPEVRAFTQCGPTLDFTPINRYEGEFSDVIQDREDAVVFIDGRCTGTLIEASAGPVVLTAGHCVRLGDVSLLVFNFEDDADGDPLITEGTVIEQSLAPDYALIRLDVLPDITPTLLSTVPTERLAIVQHPRGYPKAIAEGDYLDACNGVIFYKDLDTLVASSGAGVLNRQGHLVGVHTDGNCEVSGRGSNRGWTVEAIVEASEYLQDSDILER</sequence>
<dbReference type="AlphaFoldDB" id="A0A0H4XGF6"/>
<dbReference type="EMBL" id="CP012109">
    <property type="protein sequence ID" value="AKQ67332.1"/>
    <property type="molecule type" value="Genomic_DNA"/>
</dbReference>
<dbReference type="Gene3D" id="2.40.10.10">
    <property type="entry name" value="Trypsin-like serine proteases"/>
    <property type="match status" value="1"/>
</dbReference>
<accession>A0A0H4XGF6</accession>
<dbReference type="STRING" id="1297742.A176_004244"/>
<keyword evidence="2" id="KW-1185">Reference proteome</keyword>
<dbReference type="InterPro" id="IPR043504">
    <property type="entry name" value="Peptidase_S1_PA_chymotrypsin"/>
</dbReference>
<evidence type="ECO:0000313" key="1">
    <source>
        <dbReference type="EMBL" id="AKQ67332.1"/>
    </source>
</evidence>
<dbReference type="Proteomes" id="UP000009026">
    <property type="component" value="Chromosome"/>
</dbReference>
<evidence type="ECO:0000313" key="2">
    <source>
        <dbReference type="Proteomes" id="UP000009026"/>
    </source>
</evidence>
<dbReference type="KEGG" id="mym:A176_004244"/>
<dbReference type="SUPFAM" id="SSF50494">
    <property type="entry name" value="Trypsin-like serine proteases"/>
    <property type="match status" value="1"/>
</dbReference>
<organism evidence="1 2">
    <name type="scientific">Pseudomyxococcus hansupus</name>
    <dbReference type="NCBI Taxonomy" id="1297742"/>
    <lineage>
        <taxon>Bacteria</taxon>
        <taxon>Pseudomonadati</taxon>
        <taxon>Myxococcota</taxon>
        <taxon>Myxococcia</taxon>
        <taxon>Myxococcales</taxon>
        <taxon>Cystobacterineae</taxon>
        <taxon>Myxococcaceae</taxon>
        <taxon>Pseudomyxococcus</taxon>
    </lineage>
</organism>
<reference evidence="1 2" key="1">
    <citation type="journal article" date="2016" name="PLoS ONE">
        <title>Complete Genome Sequence and Comparative Genomics of a Novel Myxobacterium Myxococcus hansupus.</title>
        <authorList>
            <person name="Sharma G."/>
            <person name="Narwani T."/>
            <person name="Subramanian S."/>
        </authorList>
    </citation>
    <scope>NUCLEOTIDE SEQUENCE [LARGE SCALE GENOMIC DNA]</scope>
    <source>
        <strain evidence="2">mixupus</strain>
    </source>
</reference>
<dbReference type="Pfam" id="PF13365">
    <property type="entry name" value="Trypsin_2"/>
    <property type="match status" value="1"/>
</dbReference>
<gene>
    <name evidence="1" type="ORF">A176_004244</name>
</gene>
<protein>
    <recommendedName>
        <fullName evidence="3">Serine protease</fullName>
    </recommendedName>
</protein>
<name>A0A0H4XGF6_9BACT</name>
<proteinExistence type="predicted"/>
<evidence type="ECO:0008006" key="3">
    <source>
        <dbReference type="Google" id="ProtNLM"/>
    </source>
</evidence>
<dbReference type="InterPro" id="IPR009003">
    <property type="entry name" value="Peptidase_S1_PA"/>
</dbReference>
<dbReference type="PATRIC" id="fig|1297742.4.peg.4287"/>
<dbReference type="eggNOG" id="COG3591">
    <property type="taxonomic scope" value="Bacteria"/>
</dbReference>